<reference evidence="2 3" key="1">
    <citation type="submission" date="2017-03" db="EMBL/GenBank/DDBJ databases">
        <title>An alternative strategy for trypanosome survival in the mammalian bloodstream revealed through genome and transcriptome analysis of the ubiquitous bovine parasite Trypanosoma (Megatrypanum) theileri.</title>
        <authorList>
            <person name="Kelly S."/>
            <person name="Ivens A."/>
            <person name="Mott A."/>
            <person name="O'Neill E."/>
            <person name="Emms D."/>
            <person name="Macleod O."/>
            <person name="Voorheis P."/>
            <person name="Matthews J."/>
            <person name="Matthews K."/>
            <person name="Carrington M."/>
        </authorList>
    </citation>
    <scope>NUCLEOTIDE SEQUENCE [LARGE SCALE GENOMIC DNA]</scope>
    <source>
        <strain evidence="2">Edinburgh</strain>
    </source>
</reference>
<feature type="compositionally biased region" description="Basic and acidic residues" evidence="1">
    <location>
        <begin position="79"/>
        <end position="96"/>
    </location>
</feature>
<protein>
    <submittedName>
        <fullName evidence="2">Uncharacterized protein</fullName>
    </submittedName>
</protein>
<feature type="region of interest" description="Disordered" evidence="1">
    <location>
        <begin position="43"/>
        <end position="118"/>
    </location>
</feature>
<feature type="compositionally biased region" description="Basic residues" evidence="1">
    <location>
        <begin position="97"/>
        <end position="118"/>
    </location>
</feature>
<comment type="caution">
    <text evidence="2">The sequence shown here is derived from an EMBL/GenBank/DDBJ whole genome shotgun (WGS) entry which is preliminary data.</text>
</comment>
<name>A0A1X0NP96_9TRYP</name>
<dbReference type="Proteomes" id="UP000192257">
    <property type="component" value="Unassembled WGS sequence"/>
</dbReference>
<organism evidence="2 3">
    <name type="scientific">Trypanosoma theileri</name>
    <dbReference type="NCBI Taxonomy" id="67003"/>
    <lineage>
        <taxon>Eukaryota</taxon>
        <taxon>Discoba</taxon>
        <taxon>Euglenozoa</taxon>
        <taxon>Kinetoplastea</taxon>
        <taxon>Metakinetoplastina</taxon>
        <taxon>Trypanosomatida</taxon>
        <taxon>Trypanosomatidae</taxon>
        <taxon>Trypanosoma</taxon>
    </lineage>
</organism>
<feature type="compositionally biased region" description="Low complexity" evidence="1">
    <location>
        <begin position="10"/>
        <end position="25"/>
    </location>
</feature>
<evidence type="ECO:0000313" key="2">
    <source>
        <dbReference type="EMBL" id="ORC86525.1"/>
    </source>
</evidence>
<dbReference type="RefSeq" id="XP_028880591.1">
    <property type="nucleotide sequence ID" value="XM_029028008.1"/>
</dbReference>
<feature type="region of interest" description="Disordered" evidence="1">
    <location>
        <begin position="1"/>
        <end position="26"/>
    </location>
</feature>
<proteinExistence type="predicted"/>
<feature type="compositionally biased region" description="Low complexity" evidence="1">
    <location>
        <begin position="45"/>
        <end position="54"/>
    </location>
</feature>
<evidence type="ECO:0000313" key="3">
    <source>
        <dbReference type="Proteomes" id="UP000192257"/>
    </source>
</evidence>
<accession>A0A1X0NP96</accession>
<evidence type="ECO:0000256" key="1">
    <source>
        <dbReference type="SAM" id="MobiDB-lite"/>
    </source>
</evidence>
<dbReference type="VEuPathDB" id="TriTrypDB:TM35_000271150"/>
<gene>
    <name evidence="2" type="ORF">TM35_000271150</name>
</gene>
<dbReference type="EMBL" id="NBCO01000027">
    <property type="protein sequence ID" value="ORC86525.1"/>
    <property type="molecule type" value="Genomic_DNA"/>
</dbReference>
<dbReference type="AlphaFoldDB" id="A0A1X0NP96"/>
<dbReference type="GeneID" id="39987788"/>
<keyword evidence="3" id="KW-1185">Reference proteome</keyword>
<sequence>MAGLPPPPISAMAAPMPSGPMSMMMRQPEYRMPMQSNITVGAGGAYNAPGANPYWGSPTANPNMTAMQLPPPPPPPLAGDKHSRDSPERRRSDSRDRHRRRSDSRDRHRRRRGSRDRH</sequence>